<dbReference type="SUPFAM" id="SSF50405">
    <property type="entry name" value="Actin-crosslinking proteins"/>
    <property type="match status" value="1"/>
</dbReference>
<evidence type="ECO:0000313" key="3">
    <source>
        <dbReference type="EMBL" id="RRT48512.1"/>
    </source>
</evidence>
<feature type="region of interest" description="Disordered" evidence="1">
    <location>
        <begin position="23"/>
        <end position="42"/>
    </location>
</feature>
<dbReference type="Pfam" id="PF04601">
    <property type="entry name" value="DUF569"/>
    <property type="match status" value="2"/>
</dbReference>
<dbReference type="PANTHER" id="PTHR31205">
    <property type="entry name" value="ACTIN CROSS-LINKING PROTEIN (DUF569)"/>
    <property type="match status" value="1"/>
</dbReference>
<evidence type="ECO:0000259" key="2">
    <source>
        <dbReference type="Pfam" id="PF04601"/>
    </source>
</evidence>
<evidence type="ECO:0000256" key="1">
    <source>
        <dbReference type="SAM" id="MobiDB-lite"/>
    </source>
</evidence>
<organism evidence="3 4">
    <name type="scientific">Ensete ventricosum</name>
    <name type="common">Abyssinian banana</name>
    <name type="synonym">Musa ensete</name>
    <dbReference type="NCBI Taxonomy" id="4639"/>
    <lineage>
        <taxon>Eukaryota</taxon>
        <taxon>Viridiplantae</taxon>
        <taxon>Streptophyta</taxon>
        <taxon>Embryophyta</taxon>
        <taxon>Tracheophyta</taxon>
        <taxon>Spermatophyta</taxon>
        <taxon>Magnoliopsida</taxon>
        <taxon>Liliopsida</taxon>
        <taxon>Zingiberales</taxon>
        <taxon>Musaceae</taxon>
        <taxon>Ensete</taxon>
    </lineage>
</organism>
<dbReference type="InterPro" id="IPR008999">
    <property type="entry name" value="Actin-crosslinking"/>
</dbReference>
<proteinExistence type="predicted"/>
<dbReference type="Proteomes" id="UP000287651">
    <property type="component" value="Unassembled WGS sequence"/>
</dbReference>
<dbReference type="InterPro" id="IPR007679">
    <property type="entry name" value="DUF569"/>
</dbReference>
<evidence type="ECO:0000313" key="4">
    <source>
        <dbReference type="Proteomes" id="UP000287651"/>
    </source>
</evidence>
<feature type="domain" description="DUF569" evidence="2">
    <location>
        <begin position="66"/>
        <end position="118"/>
    </location>
</feature>
<dbReference type="EMBL" id="AMZH03013912">
    <property type="protein sequence ID" value="RRT48512.1"/>
    <property type="molecule type" value="Genomic_DNA"/>
</dbReference>
<feature type="domain" description="DUF569" evidence="2">
    <location>
        <begin position="1"/>
        <end position="46"/>
    </location>
</feature>
<comment type="caution">
    <text evidence="3">The sequence shown here is derived from an EMBL/GenBank/DDBJ whole genome shotgun (WGS) entry which is preliminary data.</text>
</comment>
<dbReference type="PANTHER" id="PTHR31205:SF69">
    <property type="entry name" value="ACTIN CROSS-LINKING PROTEIN (DUF569)"/>
    <property type="match status" value="1"/>
</dbReference>
<accession>A0A426Y9U3</accession>
<name>A0A426Y9U3_ENSVE</name>
<dbReference type="AlphaFoldDB" id="A0A426Y9U3"/>
<sequence>MEFFAGARVVRWQSVHNKYPVAEDDERRVSEDQDSSSSGARWTVEKCLPPPRRYEGRLEVPGHSGAAVEWQPLRDGFHVLLRCFFRVYLPANGGLPSWQSSVTVEKRLWWYSRDWLLWDVEVLETQPNSSSISMPTFQFVQVLPPFPPL</sequence>
<reference evidence="3 4" key="1">
    <citation type="journal article" date="2014" name="Agronomy (Basel)">
        <title>A Draft Genome Sequence for Ensete ventricosum, the Drought-Tolerant Tree Against Hunger.</title>
        <authorList>
            <person name="Harrison J."/>
            <person name="Moore K.A."/>
            <person name="Paszkiewicz K."/>
            <person name="Jones T."/>
            <person name="Grant M."/>
            <person name="Ambacheew D."/>
            <person name="Muzemil S."/>
            <person name="Studholme D.J."/>
        </authorList>
    </citation>
    <scope>NUCLEOTIDE SEQUENCE [LARGE SCALE GENOMIC DNA]</scope>
</reference>
<protein>
    <recommendedName>
        <fullName evidence="2">DUF569 domain-containing protein</fullName>
    </recommendedName>
</protein>
<gene>
    <name evidence="3" type="ORF">B296_00045888</name>
</gene>